<dbReference type="GO" id="GO:0005960">
    <property type="term" value="C:glycine cleavage complex"/>
    <property type="evidence" value="ECO:0007669"/>
    <property type="project" value="InterPro"/>
</dbReference>
<evidence type="ECO:0000313" key="3">
    <source>
        <dbReference type="Proteomes" id="UP000268908"/>
    </source>
</evidence>
<sequence length="143" mass="15722">MAREVFRGAVPDGLLYDTRHDMWVRVDGDDVVIGATSLGIFHAGEIIAFTAKPRGAEVDNGRGLGTVECAKTVLAVHAPVSFVLTQANEDAEEKPALINRDPYGRGWMVRGHARDWERERTALVDGATYRHHVLAMEPDAEIT</sequence>
<dbReference type="InterPro" id="IPR033753">
    <property type="entry name" value="GCV_H/Fam206"/>
</dbReference>
<gene>
    <name evidence="2" type="ORF">DFR35_2055</name>
</gene>
<reference evidence="2 3" key="1">
    <citation type="submission" date="2018-10" db="EMBL/GenBank/DDBJ databases">
        <title>Genomic Encyclopedia of Type Strains, Phase IV (KMG-IV): sequencing the most valuable type-strain genomes for metagenomic binning, comparative biology and taxonomic classification.</title>
        <authorList>
            <person name="Goeker M."/>
        </authorList>
    </citation>
    <scope>NUCLEOTIDE SEQUENCE [LARGE SCALE GENOMIC DNA]</scope>
    <source>
        <strain evidence="2 3">DSM 26916</strain>
    </source>
</reference>
<dbReference type="GO" id="GO:0019464">
    <property type="term" value="P:glycine decarboxylation via glycine cleavage system"/>
    <property type="evidence" value="ECO:0007669"/>
    <property type="project" value="InterPro"/>
</dbReference>
<dbReference type="InterPro" id="IPR002930">
    <property type="entry name" value="GCV_H"/>
</dbReference>
<dbReference type="InterPro" id="IPR011053">
    <property type="entry name" value="Single_hybrid_motif"/>
</dbReference>
<dbReference type="PANTHER" id="PTHR11715">
    <property type="entry name" value="GLYCINE CLEAVAGE SYSTEM H PROTEIN"/>
    <property type="match status" value="1"/>
</dbReference>
<accession>A0A497XFE9</accession>
<dbReference type="CDD" id="cd06848">
    <property type="entry name" value="GCS_H"/>
    <property type="match status" value="1"/>
</dbReference>
<proteinExistence type="predicted"/>
<dbReference type="EMBL" id="RCCI01000005">
    <property type="protein sequence ID" value="RLJ65389.1"/>
    <property type="molecule type" value="Genomic_DNA"/>
</dbReference>
<organism evidence="2 3">
    <name type="scientific">Sulfurisoma sediminicola</name>
    <dbReference type="NCBI Taxonomy" id="1381557"/>
    <lineage>
        <taxon>Bacteria</taxon>
        <taxon>Pseudomonadati</taxon>
        <taxon>Pseudomonadota</taxon>
        <taxon>Betaproteobacteria</taxon>
        <taxon>Nitrosomonadales</taxon>
        <taxon>Sterolibacteriaceae</taxon>
        <taxon>Sulfurisoma</taxon>
    </lineage>
</organism>
<keyword evidence="1" id="KW-0450">Lipoyl</keyword>
<dbReference type="Pfam" id="PF01597">
    <property type="entry name" value="GCV_H"/>
    <property type="match status" value="1"/>
</dbReference>
<protein>
    <submittedName>
        <fullName evidence="2">Glycine cleavage system H protein</fullName>
    </submittedName>
</protein>
<keyword evidence="3" id="KW-1185">Reference proteome</keyword>
<dbReference type="SUPFAM" id="SSF51230">
    <property type="entry name" value="Single hybrid motif"/>
    <property type="match status" value="1"/>
</dbReference>
<dbReference type="AlphaFoldDB" id="A0A497XFE9"/>
<dbReference type="GO" id="GO:0009249">
    <property type="term" value="P:protein lipoylation"/>
    <property type="evidence" value="ECO:0007669"/>
    <property type="project" value="TreeGrafter"/>
</dbReference>
<name>A0A497XFE9_9PROT</name>
<comment type="caution">
    <text evidence="2">The sequence shown here is derived from an EMBL/GenBank/DDBJ whole genome shotgun (WGS) entry which is preliminary data.</text>
</comment>
<dbReference type="Proteomes" id="UP000268908">
    <property type="component" value="Unassembled WGS sequence"/>
</dbReference>
<dbReference type="Gene3D" id="2.40.50.100">
    <property type="match status" value="1"/>
</dbReference>
<evidence type="ECO:0000313" key="2">
    <source>
        <dbReference type="EMBL" id="RLJ65389.1"/>
    </source>
</evidence>
<dbReference type="GO" id="GO:0005737">
    <property type="term" value="C:cytoplasm"/>
    <property type="evidence" value="ECO:0007669"/>
    <property type="project" value="TreeGrafter"/>
</dbReference>
<dbReference type="OrthoDB" id="9796712at2"/>
<dbReference type="RefSeq" id="WP_121242178.1">
    <property type="nucleotide sequence ID" value="NZ_BHVV01000008.1"/>
</dbReference>
<dbReference type="PANTHER" id="PTHR11715:SF3">
    <property type="entry name" value="GLYCINE CLEAVAGE SYSTEM H PROTEIN-RELATED"/>
    <property type="match status" value="1"/>
</dbReference>
<evidence type="ECO:0000256" key="1">
    <source>
        <dbReference type="ARBA" id="ARBA00022823"/>
    </source>
</evidence>